<dbReference type="PANTHER" id="PTHR21235">
    <property type="entry name" value="IMIDAZOLE GLYCEROL PHOSPHATE SYNTHASE SUBUNIT HISF/H IGP SYNTHASE SUBUNIT HISF/H"/>
    <property type="match status" value="1"/>
</dbReference>
<evidence type="ECO:0000256" key="2">
    <source>
        <dbReference type="ARBA" id="ARBA00022605"/>
    </source>
</evidence>
<keyword evidence="7" id="KW-1185">Reference proteome</keyword>
<protein>
    <submittedName>
        <fullName evidence="6">Imidazole glycerol phosphate synthase subunit HisF</fullName>
    </submittedName>
</protein>
<evidence type="ECO:0000313" key="7">
    <source>
        <dbReference type="Proteomes" id="UP000824366"/>
    </source>
</evidence>
<dbReference type="InterPro" id="IPR050064">
    <property type="entry name" value="IGPS_HisA/HisF"/>
</dbReference>
<dbReference type="EMBL" id="AP024238">
    <property type="protein sequence ID" value="BCO29297.1"/>
    <property type="molecule type" value="Genomic_DNA"/>
</dbReference>
<evidence type="ECO:0000313" key="6">
    <source>
        <dbReference type="EMBL" id="BCO29297.1"/>
    </source>
</evidence>
<gene>
    <name evidence="6" type="ORF">MIZ03_4212</name>
</gene>
<proteinExistence type="inferred from homology"/>
<name>A0ABN6DB86_9BURK</name>
<accession>A0ABN6DB86</accession>
<keyword evidence="3 5" id="KW-0368">Histidine biosynthesis</keyword>
<dbReference type="InterPro" id="IPR006062">
    <property type="entry name" value="His_biosynth"/>
</dbReference>
<evidence type="ECO:0000256" key="1">
    <source>
        <dbReference type="ARBA" id="ARBA00009667"/>
    </source>
</evidence>
<sequence length="276" mass="30125">MLKKRLIFTLLYNQGQFMLSRNFRLQKVGNLKWLQTNYNFSHISFSIDELVVLDVARNERNTEAFCEALEALTEGCFVPIAAGGGVRTIEHARTLLRSGADKVVVNTALYQNDGFISELASEFGRQCVVASMDIKRSADGSYQVMAECGSKCLEGTATHWIEQVTNDAVGEVYLNSIDRDGTGQGYDMKLLDLLPPEMPKPVILAGGVGNSTHLAAGLADPRVDAVATAHLFNFVGDGLKQARRSLIAGGIELPVWDTQLLESLPGQQKQDGDCVD</sequence>
<dbReference type="PANTHER" id="PTHR21235:SF2">
    <property type="entry name" value="IMIDAZOLE GLYCEROL PHOSPHATE SYNTHASE HISHF"/>
    <property type="match status" value="1"/>
</dbReference>
<dbReference type="InterPro" id="IPR011060">
    <property type="entry name" value="RibuloseP-bd_barrel"/>
</dbReference>
<dbReference type="Gene3D" id="3.20.20.70">
    <property type="entry name" value="Aldolase class I"/>
    <property type="match status" value="1"/>
</dbReference>
<evidence type="ECO:0000256" key="5">
    <source>
        <dbReference type="RuleBase" id="RU003657"/>
    </source>
</evidence>
<dbReference type="Pfam" id="PF00977">
    <property type="entry name" value="His_biosynth"/>
    <property type="match status" value="1"/>
</dbReference>
<dbReference type="SUPFAM" id="SSF51366">
    <property type="entry name" value="Ribulose-phoshate binding barrel"/>
    <property type="match status" value="1"/>
</dbReference>
<evidence type="ECO:0000256" key="3">
    <source>
        <dbReference type="ARBA" id="ARBA00023102"/>
    </source>
</evidence>
<organism evidence="6 7">
    <name type="scientific">Rhodoferax lithotrophicus</name>
    <dbReference type="NCBI Taxonomy" id="2798804"/>
    <lineage>
        <taxon>Bacteria</taxon>
        <taxon>Pseudomonadati</taxon>
        <taxon>Pseudomonadota</taxon>
        <taxon>Betaproteobacteria</taxon>
        <taxon>Burkholderiales</taxon>
        <taxon>Comamonadaceae</taxon>
        <taxon>Rhodoferax</taxon>
    </lineage>
</organism>
<dbReference type="InterPro" id="IPR013785">
    <property type="entry name" value="Aldolase_TIM"/>
</dbReference>
<keyword evidence="2 5" id="KW-0028">Amino-acid biosynthesis</keyword>
<comment type="similarity">
    <text evidence="1 5">Belongs to the HisA/HisF family.</text>
</comment>
<reference evidence="6 7" key="1">
    <citation type="journal article" date="2021" name="Microbiol. Spectr.">
        <title>A Single Bacterium Capable of Oxidation and Reduction of Iron at Circumneutral pH.</title>
        <authorList>
            <person name="Kato S."/>
            <person name="Ohkuma M."/>
        </authorList>
    </citation>
    <scope>NUCLEOTIDE SEQUENCE [LARGE SCALE GENOMIC DNA]</scope>
    <source>
        <strain evidence="6 7">MIZ03</strain>
    </source>
</reference>
<comment type="pathway">
    <text evidence="4">Amino-acid biosynthesis.</text>
</comment>
<evidence type="ECO:0000256" key="4">
    <source>
        <dbReference type="ARBA" id="ARBA00029440"/>
    </source>
</evidence>
<dbReference type="Proteomes" id="UP000824366">
    <property type="component" value="Chromosome"/>
</dbReference>